<name>A0A5N5UW80_MYCPH</name>
<dbReference type="InterPro" id="IPR001647">
    <property type="entry name" value="HTH_TetR"/>
</dbReference>
<keyword evidence="1 2" id="KW-0238">DNA-binding</keyword>
<dbReference type="SUPFAM" id="SSF48498">
    <property type="entry name" value="Tetracyclin repressor-like, C-terminal domain"/>
    <property type="match status" value="1"/>
</dbReference>
<evidence type="ECO:0000259" key="3">
    <source>
        <dbReference type="PROSITE" id="PS50977"/>
    </source>
</evidence>
<gene>
    <name evidence="4" type="ORF">MPHL21000_17495</name>
</gene>
<dbReference type="InterPro" id="IPR009057">
    <property type="entry name" value="Homeodomain-like_sf"/>
</dbReference>
<accession>A0A5N5UW80</accession>
<keyword evidence="5" id="KW-1185">Reference proteome</keyword>
<evidence type="ECO:0000313" key="5">
    <source>
        <dbReference type="Proteomes" id="UP000325690"/>
    </source>
</evidence>
<feature type="domain" description="HTH tetR-type" evidence="3">
    <location>
        <begin position="1"/>
        <end position="54"/>
    </location>
</feature>
<proteinExistence type="predicted"/>
<dbReference type="Proteomes" id="UP000325690">
    <property type="component" value="Unassembled WGS sequence"/>
</dbReference>
<evidence type="ECO:0000256" key="2">
    <source>
        <dbReference type="PROSITE-ProRule" id="PRU00335"/>
    </source>
</evidence>
<dbReference type="Gene3D" id="1.10.357.10">
    <property type="entry name" value="Tetracycline Repressor, domain 2"/>
    <property type="match status" value="1"/>
</dbReference>
<sequence length="171" mass="19484">MKAALTIAATEGIRNVTHRKVATTAKVSLGTASYHYESLDDLLLEAFDRYIDDSRDRYEHGVSSARSPEELADALIEMVNRHHANALDAVLMYELYAQGFRDPRYRALIQRWSRATKTAVEHLYSPDMAVRLEAVVEGVLFQRLLGDSSMSDRQFRDLLLCILKEETPRPQ</sequence>
<evidence type="ECO:0000313" key="4">
    <source>
        <dbReference type="EMBL" id="KAB7753874.1"/>
    </source>
</evidence>
<dbReference type="SUPFAM" id="SSF46689">
    <property type="entry name" value="Homeodomain-like"/>
    <property type="match status" value="1"/>
</dbReference>
<dbReference type="GO" id="GO:0003677">
    <property type="term" value="F:DNA binding"/>
    <property type="evidence" value="ECO:0007669"/>
    <property type="project" value="UniProtKB-UniRule"/>
</dbReference>
<dbReference type="EMBL" id="ANBP01000027">
    <property type="protein sequence ID" value="KAB7753874.1"/>
    <property type="molecule type" value="Genomic_DNA"/>
</dbReference>
<feature type="DNA-binding region" description="H-T-H motif" evidence="2">
    <location>
        <begin position="17"/>
        <end position="36"/>
    </location>
</feature>
<dbReference type="PROSITE" id="PS50977">
    <property type="entry name" value="HTH_TETR_2"/>
    <property type="match status" value="1"/>
</dbReference>
<evidence type="ECO:0000256" key="1">
    <source>
        <dbReference type="ARBA" id="ARBA00023125"/>
    </source>
</evidence>
<dbReference type="InterPro" id="IPR036271">
    <property type="entry name" value="Tet_transcr_reg_TetR-rel_C_sf"/>
</dbReference>
<dbReference type="AlphaFoldDB" id="A0A5N5UW80"/>
<reference evidence="4 5" key="1">
    <citation type="submission" date="2012-10" db="EMBL/GenBank/DDBJ databases">
        <title>The draft sequence of the Mycobacterium pheli genome.</title>
        <authorList>
            <person name="Pettersson B.M.F."/>
            <person name="Das S."/>
            <person name="Dasgupta S."/>
            <person name="Bhattacharya A."/>
            <person name="Kirsebom L.A."/>
        </authorList>
    </citation>
    <scope>NUCLEOTIDE SEQUENCE [LARGE SCALE GENOMIC DNA]</scope>
    <source>
        <strain evidence="4 5">CCUG 21000</strain>
    </source>
</reference>
<dbReference type="InterPro" id="IPR041583">
    <property type="entry name" value="TetR_C_31"/>
</dbReference>
<organism evidence="4 5">
    <name type="scientific">Mycolicibacterium phlei DSM 43239 = CCUG 21000</name>
    <dbReference type="NCBI Taxonomy" id="1226750"/>
    <lineage>
        <taxon>Bacteria</taxon>
        <taxon>Bacillati</taxon>
        <taxon>Actinomycetota</taxon>
        <taxon>Actinomycetes</taxon>
        <taxon>Mycobacteriales</taxon>
        <taxon>Mycobacteriaceae</taxon>
        <taxon>Mycolicibacterium</taxon>
    </lineage>
</organism>
<dbReference type="Pfam" id="PF17940">
    <property type="entry name" value="TetR_C_31"/>
    <property type="match status" value="1"/>
</dbReference>
<protein>
    <recommendedName>
        <fullName evidence="3">HTH tetR-type domain-containing protein</fullName>
    </recommendedName>
</protein>
<comment type="caution">
    <text evidence="4">The sequence shown here is derived from an EMBL/GenBank/DDBJ whole genome shotgun (WGS) entry which is preliminary data.</text>
</comment>